<feature type="modified residue" description="N6-carboxylysine" evidence="7">
    <location>
        <position position="235"/>
    </location>
</feature>
<dbReference type="InterPro" id="IPR005761">
    <property type="entry name" value="UDP-N-AcMur-Glu-dNH2Pim_ligase"/>
</dbReference>
<keyword evidence="7" id="KW-0547">Nucleotide-binding</keyword>
<evidence type="ECO:0000259" key="11">
    <source>
        <dbReference type="Pfam" id="PF08245"/>
    </source>
</evidence>
<dbReference type="GO" id="GO:0008360">
    <property type="term" value="P:regulation of cell shape"/>
    <property type="evidence" value="ECO:0007669"/>
    <property type="project" value="UniProtKB-KW"/>
</dbReference>
<evidence type="ECO:0000313" key="12">
    <source>
        <dbReference type="EMBL" id="MDO6578438.1"/>
    </source>
</evidence>
<evidence type="ECO:0000259" key="10">
    <source>
        <dbReference type="Pfam" id="PF02875"/>
    </source>
</evidence>
<dbReference type="GO" id="GO:0009252">
    <property type="term" value="P:peptidoglycan biosynthetic process"/>
    <property type="evidence" value="ECO:0007669"/>
    <property type="project" value="UniProtKB-UniRule"/>
</dbReference>
<dbReference type="GO" id="GO:0000287">
    <property type="term" value="F:magnesium ion binding"/>
    <property type="evidence" value="ECO:0007669"/>
    <property type="project" value="UniProtKB-UniRule"/>
</dbReference>
<feature type="binding site" evidence="7">
    <location>
        <position position="31"/>
    </location>
    <ligand>
        <name>UDP-N-acetyl-alpha-D-muramoyl-L-alanyl-D-glutamate</name>
        <dbReference type="ChEBI" id="CHEBI:83900"/>
    </ligand>
</feature>
<dbReference type="GO" id="GO:0005737">
    <property type="term" value="C:cytoplasm"/>
    <property type="evidence" value="ECO:0007669"/>
    <property type="project" value="UniProtKB-SubCell"/>
</dbReference>
<dbReference type="PANTHER" id="PTHR23135">
    <property type="entry name" value="MUR LIGASE FAMILY MEMBER"/>
    <property type="match status" value="1"/>
</dbReference>
<dbReference type="InterPro" id="IPR004101">
    <property type="entry name" value="Mur_ligase_C"/>
</dbReference>
<keyword evidence="7" id="KW-0067">ATP-binding</keyword>
<dbReference type="GO" id="GO:0051301">
    <property type="term" value="P:cell division"/>
    <property type="evidence" value="ECO:0007669"/>
    <property type="project" value="UniProtKB-KW"/>
</dbReference>
<evidence type="ECO:0000256" key="5">
    <source>
        <dbReference type="ARBA" id="ARBA00023306"/>
    </source>
</evidence>
<feature type="binding site" evidence="7">
    <location>
        <position position="195"/>
    </location>
    <ligand>
        <name>UDP-N-acetyl-alpha-D-muramoyl-L-alanyl-D-glutamate</name>
        <dbReference type="ChEBI" id="CHEBI:83900"/>
    </ligand>
</feature>
<dbReference type="AlphaFoldDB" id="A0AAW7Z6Z7"/>
<comment type="caution">
    <text evidence="7">Lacks conserved residue(s) required for the propagation of feature annotation.</text>
</comment>
<dbReference type="GO" id="GO:0005524">
    <property type="term" value="F:ATP binding"/>
    <property type="evidence" value="ECO:0007669"/>
    <property type="project" value="UniProtKB-UniRule"/>
</dbReference>
<dbReference type="Pfam" id="PF08245">
    <property type="entry name" value="Mur_ligase_M"/>
    <property type="match status" value="1"/>
</dbReference>
<dbReference type="SUPFAM" id="SSF53623">
    <property type="entry name" value="MurD-like peptide ligases, catalytic domain"/>
    <property type="match status" value="1"/>
</dbReference>
<comment type="pathway">
    <text evidence="7 8">Cell wall biogenesis; peptidoglycan biosynthesis.</text>
</comment>
<dbReference type="InterPro" id="IPR035911">
    <property type="entry name" value="MurE/MurF_N"/>
</dbReference>
<evidence type="ECO:0000313" key="13">
    <source>
        <dbReference type="Proteomes" id="UP001170717"/>
    </source>
</evidence>
<feature type="binding site" evidence="7">
    <location>
        <begin position="168"/>
        <end position="169"/>
    </location>
    <ligand>
        <name>UDP-N-acetyl-alpha-D-muramoyl-L-alanyl-D-glutamate</name>
        <dbReference type="ChEBI" id="CHEBI:83900"/>
    </ligand>
</feature>
<evidence type="ECO:0000256" key="4">
    <source>
        <dbReference type="ARBA" id="ARBA00022984"/>
    </source>
</evidence>
<comment type="caution">
    <text evidence="12">The sequence shown here is derived from an EMBL/GenBank/DDBJ whole genome shotgun (WGS) entry which is preliminary data.</text>
</comment>
<feature type="binding site" evidence="7">
    <location>
        <position position="167"/>
    </location>
    <ligand>
        <name>UDP-N-acetyl-alpha-D-muramoyl-L-alanyl-D-glutamate</name>
        <dbReference type="ChEBI" id="CHEBI:83900"/>
    </ligand>
</feature>
<dbReference type="Gene3D" id="3.40.1190.10">
    <property type="entry name" value="Mur-like, catalytic domain"/>
    <property type="match status" value="1"/>
</dbReference>
<comment type="cofactor">
    <cofactor evidence="7">
        <name>Mg(2+)</name>
        <dbReference type="ChEBI" id="CHEBI:18420"/>
    </cofactor>
</comment>
<sequence length="530" mass="58092">MVVNSFIQSARALLAKFGIDAPDIRIEGLTLDSREVNTKIAFIAVKGHERDGRDFIPQAISLGARVILAQTDDSQAHGQLEMRDHSVIISLYQLPSMLSALAAAFYDYPALKMMTVAVTGTNGKTSTVQLLTQLKDALGTRSASVGTLGSSVYEGENTQWVTTAAANTTPDAIRLQYVLADFVQCEVRHTAFEASSHALVQGRLSQVKTDIAVFTNLTRDHLDYHGTMEEYAKAKRLLLDQPGLEAVVLNVNDSESQNWANYLDTNAAKHKGLERREDKKPSVIRVWAGFEPTEDIIATHKQPQDRHCFATNVSYHSSGIRFDLVSSWGTAPIELALFGSFNVSNALSAISCLLAQGERFENVVRIVNGLQPVPGRMEVFPVEGSASMVVDYAHTPDALEQVLKSAKTHTAGKVWCVFGCGGDRDKGKRPLMGAAAEQYADVIVITTDNSRSESPESIASDIKSGLQRANDAVEEADREKAIRYCLENADKNDIIVVAGKGHEDYQIIGTQQTDYNERTVVARLQQEYKK</sequence>
<reference evidence="12" key="1">
    <citation type="submission" date="2023-07" db="EMBL/GenBank/DDBJ databases">
        <title>Genome content predicts the carbon catabolic preferences of heterotrophic bacteria.</title>
        <authorList>
            <person name="Gralka M."/>
        </authorList>
    </citation>
    <scope>NUCLEOTIDE SEQUENCE</scope>
    <source>
        <strain evidence="12">F2M12</strain>
    </source>
</reference>
<dbReference type="Pfam" id="PF02875">
    <property type="entry name" value="Mur_ligase_C"/>
    <property type="match status" value="1"/>
</dbReference>
<dbReference type="InterPro" id="IPR000713">
    <property type="entry name" value="Mur_ligase_N"/>
</dbReference>
<accession>A0AAW7Z6Z7</accession>
<dbReference type="Gene3D" id="3.40.1390.10">
    <property type="entry name" value="MurE/MurF, N-terminal domain"/>
    <property type="match status" value="1"/>
</dbReference>
<keyword evidence="3 7" id="KW-0133">Cell shape</keyword>
<keyword evidence="5 7" id="KW-0131">Cell cycle</keyword>
<feature type="binding site" evidence="7">
    <location>
        <position position="33"/>
    </location>
    <ligand>
        <name>UDP-N-acetyl-alpha-D-muramoyl-L-alanyl-D-glutamate</name>
        <dbReference type="ChEBI" id="CHEBI:83900"/>
    </ligand>
</feature>
<evidence type="ECO:0000256" key="3">
    <source>
        <dbReference type="ARBA" id="ARBA00022960"/>
    </source>
</evidence>
<feature type="binding site" evidence="7">
    <location>
        <position position="201"/>
    </location>
    <ligand>
        <name>UDP-N-acetyl-alpha-D-muramoyl-L-alanyl-D-glutamate</name>
        <dbReference type="ChEBI" id="CHEBI:83900"/>
    </ligand>
</feature>
<dbReference type="Proteomes" id="UP001170717">
    <property type="component" value="Unassembled WGS sequence"/>
</dbReference>
<dbReference type="InterPro" id="IPR036565">
    <property type="entry name" value="Mur-like_cat_sf"/>
</dbReference>
<keyword evidence="4 7" id="KW-0573">Peptidoglycan synthesis</keyword>
<dbReference type="EC" id="6.3.2.-" evidence="7"/>
<feature type="binding site" evidence="7">
    <location>
        <position position="203"/>
    </location>
    <ligand>
        <name>UDP-N-acetyl-alpha-D-muramoyl-L-alanyl-D-glutamate</name>
        <dbReference type="ChEBI" id="CHEBI:83900"/>
    </ligand>
</feature>
<dbReference type="PANTHER" id="PTHR23135:SF4">
    <property type="entry name" value="UDP-N-ACETYLMURAMOYL-L-ALANYL-D-GLUTAMATE--2,6-DIAMINOPIMELATE LIGASE MURE HOMOLOG, CHLOROPLASTIC"/>
    <property type="match status" value="1"/>
</dbReference>
<dbReference type="RefSeq" id="WP_063456810.1">
    <property type="nucleotide sequence ID" value="NZ_CAXIBE010000031.1"/>
</dbReference>
<keyword evidence="7 12" id="KW-0436">Ligase</keyword>
<dbReference type="InterPro" id="IPR036615">
    <property type="entry name" value="Mur_ligase_C_dom_sf"/>
</dbReference>
<keyword evidence="7" id="KW-0460">Magnesium</keyword>
<keyword evidence="6 7" id="KW-0961">Cell wall biogenesis/degradation</keyword>
<dbReference type="GO" id="GO:0016881">
    <property type="term" value="F:acid-amino acid ligase activity"/>
    <property type="evidence" value="ECO:0007669"/>
    <property type="project" value="UniProtKB-UniRule"/>
</dbReference>
<feature type="domain" description="Mur ligase N-terminal catalytic" evidence="9">
    <location>
        <begin position="26"/>
        <end position="106"/>
    </location>
</feature>
<organism evidence="12 13">
    <name type="scientific">Alteromonas stellipolaris</name>
    <dbReference type="NCBI Taxonomy" id="233316"/>
    <lineage>
        <taxon>Bacteria</taxon>
        <taxon>Pseudomonadati</taxon>
        <taxon>Pseudomonadota</taxon>
        <taxon>Gammaproteobacteria</taxon>
        <taxon>Alteromonadales</taxon>
        <taxon>Alteromonadaceae</taxon>
        <taxon>Alteromonas/Salinimonas group</taxon>
        <taxon>Alteromonas</taxon>
    </lineage>
</organism>
<gene>
    <name evidence="7" type="primary">murE</name>
    <name evidence="12" type="ORF">Q4527_13630</name>
</gene>
<dbReference type="InterPro" id="IPR013221">
    <property type="entry name" value="Mur_ligase_cen"/>
</dbReference>
<evidence type="ECO:0000256" key="8">
    <source>
        <dbReference type="RuleBase" id="RU004135"/>
    </source>
</evidence>
<proteinExistence type="inferred from homology"/>
<dbReference type="NCBIfam" id="NF001126">
    <property type="entry name" value="PRK00139.1-4"/>
    <property type="match status" value="1"/>
</dbReference>
<evidence type="ECO:0000256" key="2">
    <source>
        <dbReference type="ARBA" id="ARBA00022618"/>
    </source>
</evidence>
<keyword evidence="7" id="KW-0963">Cytoplasm</keyword>
<dbReference type="Pfam" id="PF01225">
    <property type="entry name" value="Mur_ligase"/>
    <property type="match status" value="1"/>
</dbReference>
<comment type="similarity">
    <text evidence="1 7">Belongs to the MurCDEF family. MurE subfamily.</text>
</comment>
<dbReference type="SUPFAM" id="SSF63418">
    <property type="entry name" value="MurE/MurF N-terminal domain"/>
    <property type="match status" value="1"/>
</dbReference>
<evidence type="ECO:0000256" key="1">
    <source>
        <dbReference type="ARBA" id="ARBA00005898"/>
    </source>
</evidence>
<keyword evidence="2 7" id="KW-0132">Cell division</keyword>
<evidence type="ECO:0000256" key="7">
    <source>
        <dbReference type="HAMAP-Rule" id="MF_00208"/>
    </source>
</evidence>
<dbReference type="EMBL" id="JAUOQI010000009">
    <property type="protein sequence ID" value="MDO6578438.1"/>
    <property type="molecule type" value="Genomic_DNA"/>
</dbReference>
<feature type="binding site" evidence="7">
    <location>
        <begin position="120"/>
        <end position="126"/>
    </location>
    <ligand>
        <name>ATP</name>
        <dbReference type="ChEBI" id="CHEBI:30616"/>
    </ligand>
</feature>
<comment type="PTM">
    <text evidence="7">Carboxylation is probably crucial for Mg(2+) binding and, consequently, for the gamma-phosphate positioning of ATP.</text>
</comment>
<evidence type="ECO:0000259" key="9">
    <source>
        <dbReference type="Pfam" id="PF01225"/>
    </source>
</evidence>
<comment type="subcellular location">
    <subcellularLocation>
        <location evidence="7 8">Cytoplasm</location>
    </subcellularLocation>
</comment>
<name>A0AAW7Z6Z7_9ALTE</name>
<feature type="domain" description="Mur ligase central" evidence="11">
    <location>
        <begin position="118"/>
        <end position="352"/>
    </location>
</feature>
<dbReference type="SUPFAM" id="SSF53244">
    <property type="entry name" value="MurD-like peptide ligases, peptide-binding domain"/>
    <property type="match status" value="1"/>
</dbReference>
<comment type="function">
    <text evidence="7">Catalyzes the addition of an amino acid to the nucleotide precursor UDP-N-acetylmuramoyl-L-alanyl-D-glutamate (UMAG) in the biosynthesis of bacterial cell-wall peptidoglycan.</text>
</comment>
<dbReference type="GO" id="GO:0071555">
    <property type="term" value="P:cell wall organization"/>
    <property type="evidence" value="ECO:0007669"/>
    <property type="project" value="UniProtKB-KW"/>
</dbReference>
<dbReference type="HAMAP" id="MF_00208">
    <property type="entry name" value="MurE"/>
    <property type="match status" value="1"/>
</dbReference>
<protein>
    <recommendedName>
        <fullName evidence="7">UDP-N-acetylmuramyl-tripeptide synthetase</fullName>
        <ecNumber evidence="7">6.3.2.-</ecNumber>
    </recommendedName>
    <alternativeName>
        <fullName evidence="7">UDP-MurNAc-tripeptide synthetase</fullName>
    </alternativeName>
</protein>
<feature type="domain" description="Mur ligase C-terminal" evidence="10">
    <location>
        <begin position="375"/>
        <end position="501"/>
    </location>
</feature>
<dbReference type="NCBIfam" id="TIGR01085">
    <property type="entry name" value="murE"/>
    <property type="match status" value="1"/>
</dbReference>
<evidence type="ECO:0000256" key="6">
    <source>
        <dbReference type="ARBA" id="ARBA00023316"/>
    </source>
</evidence>
<dbReference type="Gene3D" id="3.90.190.20">
    <property type="entry name" value="Mur ligase, C-terminal domain"/>
    <property type="match status" value="1"/>
</dbReference>